<name>A0ABQ4SI63_9HYPH</name>
<dbReference type="Proteomes" id="UP001055153">
    <property type="component" value="Unassembled WGS sequence"/>
</dbReference>
<organism evidence="1 2">
    <name type="scientific">Methylobacterium isbiliense</name>
    <dbReference type="NCBI Taxonomy" id="315478"/>
    <lineage>
        <taxon>Bacteria</taxon>
        <taxon>Pseudomonadati</taxon>
        <taxon>Pseudomonadota</taxon>
        <taxon>Alphaproteobacteria</taxon>
        <taxon>Hyphomicrobiales</taxon>
        <taxon>Methylobacteriaceae</taxon>
        <taxon>Methylobacterium</taxon>
    </lineage>
</organism>
<sequence>MMLRLTPLTVGAMLAVGPTQADHRPLKRALQQAGCIARNTSLVLRDGARSIYGQTCLCQSPDRVLVVCTGRICLPDDPDHHSADDETS</sequence>
<proteinExistence type="predicted"/>
<dbReference type="RefSeq" id="WP_238240064.1">
    <property type="nucleotide sequence ID" value="NZ_BPQQ01000061.1"/>
</dbReference>
<reference evidence="1" key="2">
    <citation type="submission" date="2021-08" db="EMBL/GenBank/DDBJ databases">
        <authorList>
            <person name="Tani A."/>
            <person name="Ola A."/>
            <person name="Ogura Y."/>
            <person name="Katsura K."/>
            <person name="Hayashi T."/>
        </authorList>
    </citation>
    <scope>NUCLEOTIDE SEQUENCE</scope>
    <source>
        <strain evidence="1">DSM 17168</strain>
    </source>
</reference>
<comment type="caution">
    <text evidence="1">The sequence shown here is derived from an EMBL/GenBank/DDBJ whole genome shotgun (WGS) entry which is preliminary data.</text>
</comment>
<gene>
    <name evidence="1" type="ORF">GMJLKIPL_4786</name>
</gene>
<reference evidence="1" key="1">
    <citation type="journal article" date="2021" name="Front. Microbiol.">
        <title>Comprehensive Comparative Genomics and Phenotyping of Methylobacterium Species.</title>
        <authorList>
            <person name="Alessa O."/>
            <person name="Ogura Y."/>
            <person name="Fujitani Y."/>
            <person name="Takami H."/>
            <person name="Hayashi T."/>
            <person name="Sahin N."/>
            <person name="Tani A."/>
        </authorList>
    </citation>
    <scope>NUCLEOTIDE SEQUENCE</scope>
    <source>
        <strain evidence="1">DSM 17168</strain>
    </source>
</reference>
<accession>A0ABQ4SI63</accession>
<keyword evidence="2" id="KW-1185">Reference proteome</keyword>
<dbReference type="EMBL" id="BPQQ01000061">
    <property type="protein sequence ID" value="GJE02837.1"/>
    <property type="molecule type" value="Genomic_DNA"/>
</dbReference>
<evidence type="ECO:0000313" key="2">
    <source>
        <dbReference type="Proteomes" id="UP001055153"/>
    </source>
</evidence>
<evidence type="ECO:0008006" key="3">
    <source>
        <dbReference type="Google" id="ProtNLM"/>
    </source>
</evidence>
<protein>
    <recommendedName>
        <fullName evidence="3">Secreted protein</fullName>
    </recommendedName>
</protein>
<evidence type="ECO:0000313" key="1">
    <source>
        <dbReference type="EMBL" id="GJE02837.1"/>
    </source>
</evidence>